<dbReference type="Gene3D" id="2.60.40.10">
    <property type="entry name" value="Immunoglobulins"/>
    <property type="match status" value="2"/>
</dbReference>
<dbReference type="GO" id="GO:0004896">
    <property type="term" value="F:cytokine receptor activity"/>
    <property type="evidence" value="ECO:0007669"/>
    <property type="project" value="TreeGrafter"/>
</dbReference>
<dbReference type="InterPro" id="IPR036116">
    <property type="entry name" value="FN3_sf"/>
</dbReference>
<reference evidence="9 10" key="1">
    <citation type="submission" date="2019-09" db="EMBL/GenBank/DDBJ databases">
        <title>Bird 10,000 Genomes (B10K) Project - Family phase.</title>
        <authorList>
            <person name="Zhang G."/>
        </authorList>
    </citation>
    <scope>NUCLEOTIDE SEQUENCE [LARGE SCALE GENOMIC DNA]</scope>
    <source>
        <strain evidence="9">B10K-DU-007-40</strain>
        <tissue evidence="9">Mixed tissue sample</tissue>
    </source>
</reference>
<dbReference type="Pfam" id="PF01108">
    <property type="entry name" value="Tissue_fac"/>
    <property type="match status" value="1"/>
</dbReference>
<feature type="transmembrane region" description="Helical" evidence="6">
    <location>
        <begin position="222"/>
        <end position="243"/>
    </location>
</feature>
<evidence type="ECO:0000256" key="5">
    <source>
        <dbReference type="SAM" id="MobiDB-lite"/>
    </source>
</evidence>
<proteinExistence type="inferred from homology"/>
<feature type="region of interest" description="Disordered" evidence="5">
    <location>
        <begin position="338"/>
        <end position="359"/>
    </location>
</feature>
<dbReference type="PANTHER" id="PTHR20859">
    <property type="entry name" value="INTERFERON/INTERLEUKIN RECEPTOR"/>
    <property type="match status" value="1"/>
</dbReference>
<evidence type="ECO:0000313" key="10">
    <source>
        <dbReference type="Proteomes" id="UP000550660"/>
    </source>
</evidence>
<dbReference type="InterPro" id="IPR050650">
    <property type="entry name" value="Type-II_Cytokine-TF_Rcpt"/>
</dbReference>
<dbReference type="AlphaFoldDB" id="A0A7L0E5P1"/>
<evidence type="ECO:0000256" key="4">
    <source>
        <dbReference type="ARBA" id="ARBA00023170"/>
    </source>
</evidence>
<feature type="domain" description="Fibronectin type-III" evidence="7">
    <location>
        <begin position="6"/>
        <end position="93"/>
    </location>
</feature>
<evidence type="ECO:0000259" key="8">
    <source>
        <dbReference type="Pfam" id="PF09294"/>
    </source>
</evidence>
<dbReference type="InterPro" id="IPR015373">
    <property type="entry name" value="Interferon/interleukin_rcp_dom"/>
</dbReference>
<comment type="similarity">
    <text evidence="1">Belongs to the type II cytokine receptor family.</text>
</comment>
<name>A0A7L0E5P1_TROML</name>
<evidence type="ECO:0000259" key="7">
    <source>
        <dbReference type="Pfam" id="PF01108"/>
    </source>
</evidence>
<dbReference type="OrthoDB" id="9909056at2759"/>
<accession>A0A7L0E5P1</accession>
<keyword evidence="4" id="KW-0675">Receptor</keyword>
<dbReference type="SUPFAM" id="SSF49265">
    <property type="entry name" value="Fibronectin type III"/>
    <property type="match status" value="2"/>
</dbReference>
<dbReference type="InterPro" id="IPR013783">
    <property type="entry name" value="Ig-like_fold"/>
</dbReference>
<dbReference type="InterPro" id="IPR003961">
    <property type="entry name" value="FN3_dom"/>
</dbReference>
<organism evidence="9 10">
    <name type="scientific">Trogon melanurus</name>
    <name type="common">Black-tailed trogon</name>
    <dbReference type="NCBI Taxonomy" id="56311"/>
    <lineage>
        <taxon>Eukaryota</taxon>
        <taxon>Metazoa</taxon>
        <taxon>Chordata</taxon>
        <taxon>Craniata</taxon>
        <taxon>Vertebrata</taxon>
        <taxon>Euteleostomi</taxon>
        <taxon>Archelosauria</taxon>
        <taxon>Archosauria</taxon>
        <taxon>Dinosauria</taxon>
        <taxon>Saurischia</taxon>
        <taxon>Theropoda</taxon>
        <taxon>Coelurosauria</taxon>
        <taxon>Aves</taxon>
        <taxon>Neognathae</taxon>
        <taxon>Neoaves</taxon>
        <taxon>Telluraves</taxon>
        <taxon>Coraciimorphae</taxon>
        <taxon>Trogoniformes</taxon>
        <taxon>Trogonidae</taxon>
        <taxon>Trogon</taxon>
    </lineage>
</organism>
<dbReference type="GO" id="GO:0005886">
    <property type="term" value="C:plasma membrane"/>
    <property type="evidence" value="ECO:0007669"/>
    <property type="project" value="TreeGrafter"/>
</dbReference>
<evidence type="ECO:0000313" key="9">
    <source>
        <dbReference type="EMBL" id="NXJ78257.1"/>
    </source>
</evidence>
<keyword evidence="2" id="KW-0732">Signal</keyword>
<dbReference type="EMBL" id="VXAG01000294">
    <property type="protein sequence ID" value="NXJ78257.1"/>
    <property type="molecule type" value="Genomic_DNA"/>
</dbReference>
<dbReference type="Proteomes" id="UP000550660">
    <property type="component" value="Unassembled WGS sequence"/>
</dbReference>
<keyword evidence="6" id="KW-0812">Transmembrane</keyword>
<keyword evidence="6" id="KW-1133">Transmembrane helix</keyword>
<keyword evidence="10" id="KW-1185">Reference proteome</keyword>
<sequence>SGELYCSLPNPRNVHFESVNMKNVLHWSAPEGTGDGVLYKVKYSVYGVGKWIRKPECRNINRTWCDLSSETSDYEEQYYASVKAFLNGKCSDWIETTRFNPLTDTKIDPPMVSVSSTEKSISIILTAPETWKRSPEGESISLLQVYPGLQYNVSVLNKKTKKRWFFSISNNTLVVPQLEPDTVYCVSAQIHVITPLLHSGFSKEYCIATLKDKTAAETITIIFGYILPIMLAVLFISMTCYCVHRYIHISKQKHPTNLVWHYTDKCKEMVFMPREKIVINLITVHVDEKRPSQESGHLSERKTPHYYTVYNGTEGKDLPSKEMLEAKHLLDVSHEENTLADGDQSGNWPSHGHPGTKNTLRQENTETVEYEHDIRAEDFSHGQKREEKSCVPRELLGEPRIALSDLVDTEIGQLYCPQLEVRAADPHSGQKIENLKMIDPADGETHINLVDLDTEKIGQTSYRQLEKIAQGLTEKEGEQIILVNWDPHTGRLYIPTLSSVENEVCEGVLESDDPDKEGILSRLYEKEVSDESSEDQEMYLLQFKEQWGLHVEMED</sequence>
<evidence type="ECO:0000256" key="3">
    <source>
        <dbReference type="ARBA" id="ARBA00023157"/>
    </source>
</evidence>
<keyword evidence="6" id="KW-0472">Membrane</keyword>
<evidence type="ECO:0000256" key="2">
    <source>
        <dbReference type="ARBA" id="ARBA00022729"/>
    </source>
</evidence>
<feature type="non-terminal residue" evidence="9">
    <location>
        <position position="555"/>
    </location>
</feature>
<dbReference type="FunFam" id="2.60.40.10:FF:000348">
    <property type="entry name" value="Interleukin 20 receptor subunit alpha"/>
    <property type="match status" value="1"/>
</dbReference>
<feature type="domain" description="Interferon/interleukin receptor" evidence="8">
    <location>
        <begin position="105"/>
        <end position="209"/>
    </location>
</feature>
<evidence type="ECO:0000256" key="1">
    <source>
        <dbReference type="ARBA" id="ARBA00005399"/>
    </source>
</evidence>
<dbReference type="PANTHER" id="PTHR20859:SF86">
    <property type="entry name" value="INTERLEUKIN-20 RECEPTOR SUBUNIT ALPHA"/>
    <property type="match status" value="1"/>
</dbReference>
<protein>
    <submittedName>
        <fullName evidence="9">I20RA protein</fullName>
    </submittedName>
</protein>
<gene>
    <name evidence="9" type="primary">Il20ra</name>
    <name evidence="9" type="ORF">TROMEL_R02325</name>
</gene>
<dbReference type="CDD" id="cd00063">
    <property type="entry name" value="FN3"/>
    <property type="match status" value="1"/>
</dbReference>
<evidence type="ECO:0000256" key="6">
    <source>
        <dbReference type="SAM" id="Phobius"/>
    </source>
</evidence>
<dbReference type="Pfam" id="PF09294">
    <property type="entry name" value="Interfer-bind"/>
    <property type="match status" value="1"/>
</dbReference>
<keyword evidence="3" id="KW-1015">Disulfide bond</keyword>
<comment type="caution">
    <text evidence="9">The sequence shown here is derived from an EMBL/GenBank/DDBJ whole genome shotgun (WGS) entry which is preliminary data.</text>
</comment>
<dbReference type="GO" id="GO:0042015">
    <property type="term" value="F:interleukin-20 binding"/>
    <property type="evidence" value="ECO:0007669"/>
    <property type="project" value="TreeGrafter"/>
</dbReference>
<feature type="non-terminal residue" evidence="9">
    <location>
        <position position="1"/>
    </location>
</feature>